<dbReference type="SUPFAM" id="SSF51101">
    <property type="entry name" value="Mannose-binding lectins"/>
    <property type="match status" value="1"/>
</dbReference>
<evidence type="ECO:0000313" key="3">
    <source>
        <dbReference type="EMBL" id="MBU2712205.1"/>
    </source>
</evidence>
<feature type="chain" id="PRO_5045605990" description="Jacalin-type lectin domain-containing protein" evidence="1">
    <location>
        <begin position="19"/>
        <end position="161"/>
    </location>
</feature>
<evidence type="ECO:0000256" key="1">
    <source>
        <dbReference type="SAM" id="SignalP"/>
    </source>
</evidence>
<dbReference type="PROSITE" id="PS51752">
    <property type="entry name" value="JACALIN_LECTIN"/>
    <property type="match status" value="1"/>
</dbReference>
<dbReference type="Proteomes" id="UP000690515">
    <property type="component" value="Unassembled WGS sequence"/>
</dbReference>
<dbReference type="InterPro" id="IPR001229">
    <property type="entry name" value="Jacalin-like_lectin_dom"/>
</dbReference>
<gene>
    <name evidence="3" type="ORF">KCG35_14155</name>
</gene>
<dbReference type="EMBL" id="JAGSOY010000032">
    <property type="protein sequence ID" value="MBU2712205.1"/>
    <property type="molecule type" value="Genomic_DNA"/>
</dbReference>
<reference evidence="3 4" key="1">
    <citation type="submission" date="2021-04" db="EMBL/GenBank/DDBJ databases">
        <authorList>
            <person name="Pira H."/>
            <person name="Risdian C."/>
            <person name="Wink J."/>
        </authorList>
    </citation>
    <scope>NUCLEOTIDE SEQUENCE [LARGE SCALE GENOMIC DNA]</scope>
    <source>
        <strain evidence="3 4">WH53</strain>
    </source>
</reference>
<feature type="signal peptide" evidence="1">
    <location>
        <begin position="1"/>
        <end position="18"/>
    </location>
</feature>
<evidence type="ECO:0000259" key="2">
    <source>
        <dbReference type="PROSITE" id="PS51752"/>
    </source>
</evidence>
<dbReference type="SMART" id="SM00915">
    <property type="entry name" value="Jacalin"/>
    <property type="match status" value="1"/>
</dbReference>
<keyword evidence="1" id="KW-0732">Signal</keyword>
<name>A0ABS5ZDY9_9GAMM</name>
<dbReference type="Gene3D" id="2.100.10.30">
    <property type="entry name" value="Jacalin-like lectin domain"/>
    <property type="match status" value="1"/>
</dbReference>
<keyword evidence="4" id="KW-1185">Reference proteome</keyword>
<feature type="domain" description="Jacalin-type lectin" evidence="2">
    <location>
        <begin position="20"/>
        <end position="159"/>
    </location>
</feature>
<evidence type="ECO:0000313" key="4">
    <source>
        <dbReference type="Proteomes" id="UP000690515"/>
    </source>
</evidence>
<dbReference type="PANTHER" id="PTHR47293:SF43">
    <property type="entry name" value="PENTATRICOPEPTIDE REPEAT-CONTAINING PROTEIN DWY1, CHLOROPLASTIC"/>
    <property type="match status" value="1"/>
</dbReference>
<dbReference type="InterPro" id="IPR036404">
    <property type="entry name" value="Jacalin-like_lectin_dom_sf"/>
</dbReference>
<sequence>MRTLLSVMAMSVSLAASAAQFEAGVSGGRGGQAFFDNVPSDFMALHSITVCAGSVIDSIEVKYEDTSGNIHSYGKHGGNGGSCSTLDFTAGEYITSVSGKYGSILDSLVIKTNRGNVLAKGGSGGSGEYKYTANAQFSIAGFKGKSARLVDAIGVVYRQTY</sequence>
<organism evidence="3 4">
    <name type="scientific">Zooshikella harenae</name>
    <dbReference type="NCBI Taxonomy" id="2827238"/>
    <lineage>
        <taxon>Bacteria</taxon>
        <taxon>Pseudomonadati</taxon>
        <taxon>Pseudomonadota</taxon>
        <taxon>Gammaproteobacteria</taxon>
        <taxon>Oceanospirillales</taxon>
        <taxon>Zooshikellaceae</taxon>
        <taxon>Zooshikella</taxon>
    </lineage>
</organism>
<dbReference type="RefSeq" id="WP_215820434.1">
    <property type="nucleotide sequence ID" value="NZ_JAGSOY010000032.1"/>
</dbReference>
<protein>
    <recommendedName>
        <fullName evidence="2">Jacalin-type lectin domain-containing protein</fullName>
    </recommendedName>
</protein>
<comment type="caution">
    <text evidence="3">The sequence shown here is derived from an EMBL/GenBank/DDBJ whole genome shotgun (WGS) entry which is preliminary data.</text>
</comment>
<dbReference type="Pfam" id="PF01419">
    <property type="entry name" value="Jacalin"/>
    <property type="match status" value="1"/>
</dbReference>
<accession>A0ABS5ZDY9</accession>
<dbReference type="PANTHER" id="PTHR47293">
    <property type="entry name" value="JACALIN-RELATED LECTIN 3"/>
    <property type="match status" value="1"/>
</dbReference>
<proteinExistence type="predicted"/>